<name>A0ABU5E8P4_9PROT</name>
<sequence>MGGSDVAAIETPAYPKNIWPAVVAGILTAFVGYASSFTVVLQGLQAVGATPGQATSGLIAVGTAMGFAAIVLALRYRMPISIAWSTPGAALLASTGAVAGGFEAACGAFIACGVMIVIAGLWKPFGKLVSSIPAVLANAMLAGVLFGLCIAPFHAIAQIPDLALPVVLAWAVMARLKRLYAVPVAVLVAVIALIISGVPDFSVRGSFWPQVELVTPSFSWNAIFGIGLPLFLVTMASQNIPGLAVLRAFDYHPPASPLFVSTGIASLLSVPFGGYTVNLAAITAALCAAPEAHPDPSKRYIAAVVAGTVYVAFGAFAGVAASFISVSPPILIQAVAGLALLGAFGSAMSGALQNPSEREAAVITFVATASGMSIGGIGSAFWGLVAGGFVMALHRWRKAA</sequence>
<feature type="transmembrane region" description="Helical" evidence="1">
    <location>
        <begin position="18"/>
        <end position="44"/>
    </location>
</feature>
<reference evidence="2 3" key="1">
    <citation type="journal article" date="2016" name="Antonie Van Leeuwenhoek">
        <title>Dongia soli sp. nov., isolated from soil from Dokdo, Korea.</title>
        <authorList>
            <person name="Kim D.U."/>
            <person name="Lee H."/>
            <person name="Kim H."/>
            <person name="Kim S.G."/>
            <person name="Ka J.O."/>
        </authorList>
    </citation>
    <scope>NUCLEOTIDE SEQUENCE [LARGE SCALE GENOMIC DNA]</scope>
    <source>
        <strain evidence="2 3">D78</strain>
    </source>
</reference>
<proteinExistence type="predicted"/>
<dbReference type="EMBL" id="JAXCLW010000002">
    <property type="protein sequence ID" value="MDY0882730.1"/>
    <property type="molecule type" value="Genomic_DNA"/>
</dbReference>
<feature type="transmembrane region" description="Helical" evidence="1">
    <location>
        <begin position="96"/>
        <end position="122"/>
    </location>
</feature>
<feature type="transmembrane region" description="Helical" evidence="1">
    <location>
        <begin position="258"/>
        <end position="288"/>
    </location>
</feature>
<evidence type="ECO:0000313" key="3">
    <source>
        <dbReference type="Proteomes" id="UP001279642"/>
    </source>
</evidence>
<comment type="caution">
    <text evidence="2">The sequence shown here is derived from an EMBL/GenBank/DDBJ whole genome shotgun (WGS) entry which is preliminary data.</text>
</comment>
<feature type="transmembrane region" description="Helical" evidence="1">
    <location>
        <begin position="56"/>
        <end position="76"/>
    </location>
</feature>
<keyword evidence="1" id="KW-0812">Transmembrane</keyword>
<protein>
    <submittedName>
        <fullName evidence="2">Benzoate/H(+) symporter BenE family transporter</fullName>
    </submittedName>
</protein>
<organism evidence="2 3">
    <name type="scientific">Dongia soli</name>
    <dbReference type="NCBI Taxonomy" id="600628"/>
    <lineage>
        <taxon>Bacteria</taxon>
        <taxon>Pseudomonadati</taxon>
        <taxon>Pseudomonadota</taxon>
        <taxon>Alphaproteobacteria</taxon>
        <taxon>Rhodospirillales</taxon>
        <taxon>Dongiaceae</taxon>
        <taxon>Dongia</taxon>
    </lineage>
</organism>
<dbReference type="Pfam" id="PF03594">
    <property type="entry name" value="BenE"/>
    <property type="match status" value="1"/>
</dbReference>
<feature type="transmembrane region" description="Helical" evidence="1">
    <location>
        <begin position="179"/>
        <end position="198"/>
    </location>
</feature>
<feature type="transmembrane region" description="Helical" evidence="1">
    <location>
        <begin position="134"/>
        <end position="159"/>
    </location>
</feature>
<evidence type="ECO:0000256" key="1">
    <source>
        <dbReference type="SAM" id="Phobius"/>
    </source>
</evidence>
<keyword evidence="1" id="KW-0472">Membrane</keyword>
<gene>
    <name evidence="2" type="ORF">SMD27_07740</name>
</gene>
<feature type="transmembrane region" description="Helical" evidence="1">
    <location>
        <begin position="360"/>
        <end position="393"/>
    </location>
</feature>
<feature type="transmembrane region" description="Helical" evidence="1">
    <location>
        <begin position="218"/>
        <end position="238"/>
    </location>
</feature>
<dbReference type="PANTHER" id="PTHR30199:SF0">
    <property type="entry name" value="INNER MEMBRANE PROTEIN YDCO"/>
    <property type="match status" value="1"/>
</dbReference>
<dbReference type="InterPro" id="IPR004711">
    <property type="entry name" value="Benzoate_Transporter"/>
</dbReference>
<dbReference type="RefSeq" id="WP_320507794.1">
    <property type="nucleotide sequence ID" value="NZ_JAXCLW010000002.1"/>
</dbReference>
<feature type="transmembrane region" description="Helical" evidence="1">
    <location>
        <begin position="330"/>
        <end position="348"/>
    </location>
</feature>
<accession>A0ABU5E8P4</accession>
<keyword evidence="3" id="KW-1185">Reference proteome</keyword>
<keyword evidence="1" id="KW-1133">Transmembrane helix</keyword>
<feature type="transmembrane region" description="Helical" evidence="1">
    <location>
        <begin position="300"/>
        <end position="324"/>
    </location>
</feature>
<dbReference type="Proteomes" id="UP001279642">
    <property type="component" value="Unassembled WGS sequence"/>
</dbReference>
<dbReference type="NCBIfam" id="TIGR00843">
    <property type="entry name" value="benE"/>
    <property type="match status" value="1"/>
</dbReference>
<dbReference type="PANTHER" id="PTHR30199">
    <property type="entry name" value="MFS FAMILY TRANSPORTER, PREDICTED SUBSTRATE BENZOATE"/>
    <property type="match status" value="1"/>
</dbReference>
<evidence type="ECO:0000313" key="2">
    <source>
        <dbReference type="EMBL" id="MDY0882730.1"/>
    </source>
</evidence>